<accession>A0A1C3EDY8</accession>
<comment type="caution">
    <text evidence="3">The sequence shown here is derived from an EMBL/GenBank/DDBJ whole genome shotgun (WGS) entry which is preliminary data.</text>
</comment>
<dbReference type="OrthoDB" id="1680202at2"/>
<dbReference type="InterPro" id="IPR007314">
    <property type="entry name" value="Cofac_haem-bd_dom"/>
</dbReference>
<dbReference type="EMBL" id="LYBM01000036">
    <property type="protein sequence ID" value="ODA31420.1"/>
    <property type="molecule type" value="Genomic_DNA"/>
</dbReference>
<gene>
    <name evidence="3" type="ORF">A8L45_17105</name>
</gene>
<evidence type="ECO:0000313" key="4">
    <source>
        <dbReference type="Proteomes" id="UP000094936"/>
    </source>
</evidence>
<reference evidence="3 4" key="1">
    <citation type="submission" date="2016-05" db="EMBL/GenBank/DDBJ databases">
        <title>Genomic Taxonomy of the Vibrionaceae.</title>
        <authorList>
            <person name="Gomez-Gil B."/>
            <person name="Enciso-Ibarra J."/>
        </authorList>
    </citation>
    <scope>NUCLEOTIDE SEQUENCE [LARGE SCALE GENOMIC DNA]</scope>
    <source>
        <strain evidence="3 4">CAIM 1920</strain>
    </source>
</reference>
<protein>
    <recommendedName>
        <fullName evidence="2">Haem-binding uptake Tiki superfamily ChaN domain-containing protein</fullName>
    </recommendedName>
</protein>
<dbReference type="PIRSF" id="PIRSF020419">
    <property type="entry name" value="Fe_uptake_reg_CjrA_prd"/>
    <property type="match status" value="1"/>
</dbReference>
<dbReference type="STRING" id="1080227.A8L45_17105"/>
<proteinExistence type="predicted"/>
<feature type="compositionally biased region" description="Polar residues" evidence="1">
    <location>
        <begin position="307"/>
        <end position="317"/>
    </location>
</feature>
<organism evidence="3 4">
    <name type="scientific">Veronia pacifica</name>
    <dbReference type="NCBI Taxonomy" id="1080227"/>
    <lineage>
        <taxon>Bacteria</taxon>
        <taxon>Pseudomonadati</taxon>
        <taxon>Pseudomonadota</taxon>
        <taxon>Gammaproteobacteria</taxon>
        <taxon>Vibrionales</taxon>
        <taxon>Vibrionaceae</taxon>
        <taxon>Veronia</taxon>
    </lineage>
</organism>
<feature type="domain" description="Haem-binding uptake Tiki superfamily ChaN" evidence="2">
    <location>
        <begin position="61"/>
        <end position="263"/>
    </location>
</feature>
<evidence type="ECO:0000259" key="2">
    <source>
        <dbReference type="Pfam" id="PF04187"/>
    </source>
</evidence>
<dbReference type="CDD" id="cd14727">
    <property type="entry name" value="ChanN-like"/>
    <property type="match status" value="1"/>
</dbReference>
<dbReference type="Pfam" id="PF04187">
    <property type="entry name" value="Cofac_haem_bdg"/>
    <property type="match status" value="1"/>
</dbReference>
<dbReference type="AlphaFoldDB" id="A0A1C3EDY8"/>
<name>A0A1C3EDY8_9GAMM</name>
<dbReference type="Proteomes" id="UP000094936">
    <property type="component" value="Unassembled WGS sequence"/>
</dbReference>
<sequence length="325" mass="35759">MIIICFSAFIFSGCQSTFLSQKDASNEKHQISSSIPVRADTLYHYQIISPDGLPISLIDMADGVKDKDVVLVGEWHTHPAVHLFQAQLMAALADRNPKLVLSMEQFSRPDQTVIDRYLEGEIGEQALLSQTAAWPNYRSDYRPLVDIARQRGLTVLAANTTKTIVRCLAEHGPDIIKKMPAEQQKYVARELDTTDGPYKAKFLARMGGDQSDALEGLYAAQVAWDETMAETITEHLTFHPGSQIMHVAGSFHVEGGLGIASRILRRDATLTTALIVPSSVLNPVSGDAKSYRLLISPLPERVVSGEENLSSGASSHTRLPERCPY</sequence>
<keyword evidence="4" id="KW-1185">Reference proteome</keyword>
<evidence type="ECO:0000256" key="1">
    <source>
        <dbReference type="SAM" id="MobiDB-lite"/>
    </source>
</evidence>
<dbReference type="InterPro" id="IPR016773">
    <property type="entry name" value="Fe3_uptake_reg_CjrA_prd"/>
</dbReference>
<feature type="region of interest" description="Disordered" evidence="1">
    <location>
        <begin position="305"/>
        <end position="325"/>
    </location>
</feature>
<dbReference type="Gene3D" id="3.40.50.11550">
    <property type="match status" value="1"/>
</dbReference>
<evidence type="ECO:0000313" key="3">
    <source>
        <dbReference type="EMBL" id="ODA31420.1"/>
    </source>
</evidence>
<dbReference type="SUPFAM" id="SSF159501">
    <property type="entry name" value="EreA/ChaN-like"/>
    <property type="match status" value="1"/>
</dbReference>